<keyword evidence="2" id="KW-0238">DNA-binding</keyword>
<dbReference type="PANTHER" id="PTHR35790:SF4">
    <property type="entry name" value="HTH-TYPE TRANSCRIPTIONAL REGULATOR PCHR"/>
    <property type="match status" value="1"/>
</dbReference>
<keyword evidence="3" id="KW-0804">Transcription</keyword>
<accession>A0A8T4J9X1</accession>
<dbReference type="AlphaFoldDB" id="A0A8T4J9X1"/>
<dbReference type="SUPFAM" id="SSF46785">
    <property type="entry name" value="Winged helix' DNA-binding domain"/>
    <property type="match status" value="1"/>
</dbReference>
<dbReference type="Proteomes" id="UP000675554">
    <property type="component" value="Unassembled WGS sequence"/>
</dbReference>
<protein>
    <submittedName>
        <fullName evidence="5">MarR family transcriptional regulator</fullName>
    </submittedName>
</protein>
<dbReference type="GO" id="GO:0003700">
    <property type="term" value="F:DNA-binding transcription factor activity"/>
    <property type="evidence" value="ECO:0007669"/>
    <property type="project" value="InterPro"/>
</dbReference>
<name>A0A8T4J9X1_9ACTN</name>
<keyword evidence="6" id="KW-1185">Reference proteome</keyword>
<dbReference type="PANTHER" id="PTHR35790">
    <property type="entry name" value="HTH-TYPE TRANSCRIPTIONAL REGULATOR PCHR"/>
    <property type="match status" value="1"/>
</dbReference>
<sequence>MQRMVKREDGRDLVPISELLSYRLSRTSSALSRSAALRYRREFDVSLGEWRTLALIAADPTLTLNRLARRAGLDKAQMSRVVRGLVERGFVNRTEGTGRSRQLALTEAGVEVYRGLIGAANERDATFAAALTEEETRVLDRALDKLADLALSLEHQEREHFDKD</sequence>
<dbReference type="InterPro" id="IPR052067">
    <property type="entry name" value="Metal_resp_HTH_trans_reg"/>
</dbReference>
<evidence type="ECO:0000313" key="6">
    <source>
        <dbReference type="Proteomes" id="UP000675554"/>
    </source>
</evidence>
<proteinExistence type="predicted"/>
<dbReference type="Gene3D" id="1.10.10.10">
    <property type="entry name" value="Winged helix-like DNA-binding domain superfamily/Winged helix DNA-binding domain"/>
    <property type="match status" value="1"/>
</dbReference>
<gene>
    <name evidence="5" type="ORF">KDA82_36585</name>
</gene>
<dbReference type="GO" id="GO:0003677">
    <property type="term" value="F:DNA binding"/>
    <property type="evidence" value="ECO:0007669"/>
    <property type="project" value="UniProtKB-KW"/>
</dbReference>
<dbReference type="EMBL" id="JAGSMN010001417">
    <property type="protein sequence ID" value="MBR7678394.1"/>
    <property type="molecule type" value="Genomic_DNA"/>
</dbReference>
<evidence type="ECO:0000259" key="4">
    <source>
        <dbReference type="PROSITE" id="PS50995"/>
    </source>
</evidence>
<evidence type="ECO:0000256" key="2">
    <source>
        <dbReference type="ARBA" id="ARBA00023125"/>
    </source>
</evidence>
<reference evidence="5" key="1">
    <citation type="submission" date="2021-04" db="EMBL/GenBank/DDBJ databases">
        <title>Sequencing of actinobacteria type strains.</title>
        <authorList>
            <person name="Nguyen G.-S."/>
            <person name="Wentzel A."/>
        </authorList>
    </citation>
    <scope>NUCLEOTIDE SEQUENCE</scope>
    <source>
        <strain evidence="5">DSM 42095</strain>
    </source>
</reference>
<dbReference type="InterPro" id="IPR036390">
    <property type="entry name" value="WH_DNA-bd_sf"/>
</dbReference>
<dbReference type="InterPro" id="IPR036388">
    <property type="entry name" value="WH-like_DNA-bd_sf"/>
</dbReference>
<organism evidence="5 6">
    <name type="scientific">Streptomyces daliensis</name>
    <dbReference type="NCBI Taxonomy" id="299421"/>
    <lineage>
        <taxon>Bacteria</taxon>
        <taxon>Bacillati</taxon>
        <taxon>Actinomycetota</taxon>
        <taxon>Actinomycetes</taxon>
        <taxon>Kitasatosporales</taxon>
        <taxon>Streptomycetaceae</taxon>
        <taxon>Streptomyces</taxon>
    </lineage>
</organism>
<dbReference type="SMART" id="SM00347">
    <property type="entry name" value="HTH_MARR"/>
    <property type="match status" value="1"/>
</dbReference>
<keyword evidence="1" id="KW-0805">Transcription regulation</keyword>
<feature type="domain" description="HTH marR-type" evidence="4">
    <location>
        <begin position="17"/>
        <end position="148"/>
    </location>
</feature>
<dbReference type="InterPro" id="IPR000835">
    <property type="entry name" value="HTH_MarR-typ"/>
</dbReference>
<evidence type="ECO:0000313" key="5">
    <source>
        <dbReference type="EMBL" id="MBR7678394.1"/>
    </source>
</evidence>
<dbReference type="Pfam" id="PF12802">
    <property type="entry name" value="MarR_2"/>
    <property type="match status" value="1"/>
</dbReference>
<comment type="caution">
    <text evidence="5">The sequence shown here is derived from an EMBL/GenBank/DDBJ whole genome shotgun (WGS) entry which is preliminary data.</text>
</comment>
<dbReference type="PROSITE" id="PS50995">
    <property type="entry name" value="HTH_MARR_2"/>
    <property type="match status" value="1"/>
</dbReference>
<evidence type="ECO:0000256" key="1">
    <source>
        <dbReference type="ARBA" id="ARBA00023015"/>
    </source>
</evidence>
<evidence type="ECO:0000256" key="3">
    <source>
        <dbReference type="ARBA" id="ARBA00023163"/>
    </source>
</evidence>